<accession>Q4A2N8</accession>
<dbReference type="KEGG" id="vg:3654894"/>
<name>Q4A2N8_EHV8U</name>
<reference evidence="2 3" key="1">
    <citation type="journal article" date="2005" name="Science">
        <title>Complete genome sequence and lytic phase transcription profile of a Coccolithovirus.</title>
        <authorList>
            <person name="Wilson W.H."/>
            <person name="Schroeder D.C."/>
            <person name="Allen M.J."/>
            <person name="Holden M.T.G."/>
            <person name="Parkhill J."/>
            <person name="Barrell B.G."/>
            <person name="Churcher C."/>
            <person name="Hamlin N."/>
            <person name="Mungall K."/>
            <person name="Norbertczak H."/>
            <person name="Quail M.A."/>
            <person name="Price C."/>
            <person name="Rabbinowitsch E."/>
            <person name="Walker D."/>
            <person name="Craigon M."/>
            <person name="Roy D."/>
            <person name="Ghazal P."/>
        </authorList>
    </citation>
    <scope>NUCLEOTIDE SEQUENCE [LARGE SCALE GENOMIC DNA]</scope>
    <source>
        <strain evidence="3">Isolate United Kingdom/English Channel/1999</strain>
    </source>
</reference>
<dbReference type="PROSITE" id="PS50106">
    <property type="entry name" value="PDZ"/>
    <property type="match status" value="1"/>
</dbReference>
<protein>
    <recommendedName>
        <fullName evidence="1">PDZ domain-containing protein</fullName>
    </recommendedName>
</protein>
<evidence type="ECO:0000259" key="1">
    <source>
        <dbReference type="PROSITE" id="PS50106"/>
    </source>
</evidence>
<dbReference type="Pfam" id="PF00595">
    <property type="entry name" value="PDZ"/>
    <property type="match status" value="1"/>
</dbReference>
<dbReference type="GeneID" id="3654894"/>
<organismHost>
    <name type="scientific">Emiliania huxleyi</name>
    <name type="common">Coccolithophore</name>
    <name type="synonym">Pontosphaera huxleyi</name>
    <dbReference type="NCBI Taxonomy" id="2903"/>
</organismHost>
<dbReference type="SUPFAM" id="SSF50156">
    <property type="entry name" value="PDZ domain-like"/>
    <property type="match status" value="1"/>
</dbReference>
<dbReference type="SMART" id="SM00228">
    <property type="entry name" value="PDZ"/>
    <property type="match status" value="1"/>
</dbReference>
<dbReference type="EMBL" id="AJ890364">
    <property type="protein sequence ID" value="CAI65668.1"/>
    <property type="molecule type" value="Genomic_DNA"/>
</dbReference>
<evidence type="ECO:0000313" key="2">
    <source>
        <dbReference type="EMBL" id="CAI65668.1"/>
    </source>
</evidence>
<dbReference type="InterPro" id="IPR036034">
    <property type="entry name" value="PDZ_sf"/>
</dbReference>
<organism evidence="2 3">
    <name type="scientific">Emiliania huxleyi virus 86 (isolate United Kingdom/English Channel/1999)</name>
    <name type="common">EhV-86</name>
    <dbReference type="NCBI Taxonomy" id="654925"/>
    <lineage>
        <taxon>Viruses</taxon>
        <taxon>Varidnaviria</taxon>
        <taxon>Bamfordvirae</taxon>
        <taxon>Nucleocytoviricota</taxon>
        <taxon>Megaviricetes</taxon>
        <taxon>Algavirales</taxon>
        <taxon>Phycodnaviridae</taxon>
        <taxon>Coccolithovirus</taxon>
        <taxon>Coccolithovirus huxleyi</taxon>
        <taxon>Emiliania huxleyi virus 86</taxon>
    </lineage>
</organism>
<gene>
    <name evidence="2" type="ORF">EhV244</name>
</gene>
<dbReference type="Proteomes" id="UP000000863">
    <property type="component" value="Segment"/>
</dbReference>
<keyword evidence="3" id="KW-1185">Reference proteome</keyword>
<dbReference type="InterPro" id="IPR001478">
    <property type="entry name" value="PDZ"/>
</dbReference>
<feature type="domain" description="PDZ" evidence="1">
    <location>
        <begin position="52"/>
        <end position="130"/>
    </location>
</feature>
<dbReference type="CDD" id="cd00136">
    <property type="entry name" value="PDZ_canonical"/>
    <property type="match status" value="1"/>
</dbReference>
<sequence>MNYMDAMSLLDDLIDNVDVPDHTYNTIAMALKNANDTQNHIKEEFAKCVTTTVAFRKNRNDIVGITVVNTPSNVTLVSHVQEGSIVDMAGVRAGDYIAEINNMQPLSTERLISILKLSDGIVTLKTWRIEYDENIEEGPSSTSSNIPSTTISRTRPTALQYARRAYSRAVGNLANSTTVP</sequence>
<proteinExistence type="predicted"/>
<dbReference type="Gene3D" id="2.30.42.10">
    <property type="match status" value="1"/>
</dbReference>
<evidence type="ECO:0000313" key="3">
    <source>
        <dbReference type="Proteomes" id="UP000000863"/>
    </source>
</evidence>
<dbReference type="RefSeq" id="YP_293999.1">
    <property type="nucleotide sequence ID" value="NC_007346.1"/>
</dbReference>